<dbReference type="InterPro" id="IPR005674">
    <property type="entry name" value="CocE/Ser_esterase"/>
</dbReference>
<evidence type="ECO:0000256" key="1">
    <source>
        <dbReference type="ARBA" id="ARBA00022801"/>
    </source>
</evidence>
<dbReference type="Gene3D" id="3.40.50.1820">
    <property type="entry name" value="alpha/beta hydrolase"/>
    <property type="match status" value="1"/>
</dbReference>
<dbReference type="PATRIC" id="fig|1685127.3.peg.1550"/>
<dbReference type="SUPFAM" id="SSF49785">
    <property type="entry name" value="Galactose-binding domain-like"/>
    <property type="match status" value="1"/>
</dbReference>
<dbReference type="InterPro" id="IPR008979">
    <property type="entry name" value="Galactose-bd-like_sf"/>
</dbReference>
<reference evidence="4 5" key="1">
    <citation type="submission" date="2015-06" db="EMBL/GenBank/DDBJ databases">
        <title>New insights into the roles of widespread benthic archaea in carbon and nitrogen cycling.</title>
        <authorList>
            <person name="Lazar C.S."/>
            <person name="Baker B.J."/>
            <person name="Seitz K.W."/>
            <person name="Hyde A.S."/>
            <person name="Dick G.J."/>
            <person name="Hinrichs K.-U."/>
            <person name="Teske A.P."/>
        </authorList>
    </citation>
    <scope>NUCLEOTIDE SEQUENCE [LARGE SCALE GENOMIC DNA]</scope>
    <source>
        <strain evidence="4">DG-45</strain>
    </source>
</reference>
<sequence>MIPMRDGVRLATDIYRPAMGAEVAEGRLPTVLERTPYNKERGDFPEKGNYFTRRGYVLAVQDCRGRFKSEGEFYGYRDDPPDGYDTVEWIAKQPWSDGKVGTMGTSYMGWVQSALALLNPPHLASMFPNVSIFNAGLHSVRHAGALEMRWFAWAFLRATDSKEAAADPAIAKALLEMRFDELITRWPIKRGQTPISLTPIYEEYAFDILTHSDYDEFWRRTGRGWMGDVEEYLDDHADVPMYYSGGWYDSYCRSTPEFYVKMSEAKKSPVKLIMGPWTHGDAAIFARTYSGDVDFGPDAAIDYNALRLRWFDQTLKGEDTDILKEPPIRIFVMGGGDSRRNKDGRLNHGGRWRHEKEWPLARTKYEKYYLHGGGGLSPEKPKEKSSSTSYVYDPDDPVPTIGGNLSTLLYILPMPEGYEAMEGLSNHEKMAVLNKPLAKIGAQDQVEAPDVYGAKPPYLPLSSRRDVLVFQTPPLKKDMEVTGPLHVELWASSSAVDTDFTAKLIDVHPPNEDYPNGYAMNLADSIIRARYRNSFEKAELMEPGAVYRFAIQPYPTSNLFKRGHRIRLDISSSNWPRFDINPNTGEPLGLSTTTVKAVNTIHHEAARPSHIVLPIIPG</sequence>
<evidence type="ECO:0000313" key="5">
    <source>
        <dbReference type="Proteomes" id="UP000037210"/>
    </source>
</evidence>
<gene>
    <name evidence="4" type="ORF">AC482_05750</name>
</gene>
<organism evidence="4 5">
    <name type="scientific">miscellaneous Crenarchaeota group-15 archaeon DG-45</name>
    <dbReference type="NCBI Taxonomy" id="1685127"/>
    <lineage>
        <taxon>Archaea</taxon>
        <taxon>Candidatus Bathyarchaeota</taxon>
        <taxon>MCG-15</taxon>
    </lineage>
</organism>
<feature type="region of interest" description="Disordered" evidence="2">
    <location>
        <begin position="375"/>
        <end position="395"/>
    </location>
</feature>
<dbReference type="PANTHER" id="PTHR43056">
    <property type="entry name" value="PEPTIDASE S9 PROLYL OLIGOPEPTIDASE"/>
    <property type="match status" value="1"/>
</dbReference>
<dbReference type="InterPro" id="IPR013736">
    <property type="entry name" value="Xaa-Pro_dipept_C"/>
</dbReference>
<keyword evidence="1" id="KW-0378">Hydrolase</keyword>
<dbReference type="InterPro" id="IPR000383">
    <property type="entry name" value="Xaa-Pro-like_dom"/>
</dbReference>
<dbReference type="Pfam" id="PF08530">
    <property type="entry name" value="PepX_C"/>
    <property type="match status" value="1"/>
</dbReference>
<dbReference type="GO" id="GO:0008239">
    <property type="term" value="F:dipeptidyl-peptidase activity"/>
    <property type="evidence" value="ECO:0007669"/>
    <property type="project" value="InterPro"/>
</dbReference>
<name>A0A0M0BN16_9ARCH</name>
<protein>
    <recommendedName>
        <fullName evidence="3">Xaa-Pro dipeptidyl-peptidase C-terminal domain-containing protein</fullName>
    </recommendedName>
</protein>
<dbReference type="AlphaFoldDB" id="A0A0M0BN16"/>
<proteinExistence type="predicted"/>
<dbReference type="Gene3D" id="1.10.3020.10">
    <property type="entry name" value="alpha-amino acid ester hydrolase ( Helical cap domain)"/>
    <property type="match status" value="1"/>
</dbReference>
<evidence type="ECO:0000313" key="4">
    <source>
        <dbReference type="EMBL" id="KON29740.1"/>
    </source>
</evidence>
<dbReference type="Gene3D" id="2.60.120.260">
    <property type="entry name" value="Galactose-binding domain-like"/>
    <property type="match status" value="1"/>
</dbReference>
<evidence type="ECO:0000259" key="3">
    <source>
        <dbReference type="SMART" id="SM00939"/>
    </source>
</evidence>
<dbReference type="Pfam" id="PF02129">
    <property type="entry name" value="Peptidase_S15"/>
    <property type="match status" value="1"/>
</dbReference>
<accession>A0A0M0BN16</accession>
<comment type="caution">
    <text evidence="4">The sequence shown here is derived from an EMBL/GenBank/DDBJ whole genome shotgun (WGS) entry which is preliminary data.</text>
</comment>
<dbReference type="Proteomes" id="UP000037210">
    <property type="component" value="Unassembled WGS sequence"/>
</dbReference>
<dbReference type="InterPro" id="IPR050585">
    <property type="entry name" value="Xaa-Pro_dipeptidyl-ppase/CocE"/>
</dbReference>
<dbReference type="SUPFAM" id="SSF53474">
    <property type="entry name" value="alpha/beta-Hydrolases"/>
    <property type="match status" value="1"/>
</dbReference>
<dbReference type="SMART" id="SM00939">
    <property type="entry name" value="PepX_C"/>
    <property type="match status" value="1"/>
</dbReference>
<dbReference type="InterPro" id="IPR029058">
    <property type="entry name" value="AB_hydrolase_fold"/>
</dbReference>
<dbReference type="PANTHER" id="PTHR43056:SF10">
    <property type="entry name" value="COCE_NOND FAMILY, PUTATIVE (AFU_ORTHOLOGUE AFUA_7G00600)-RELATED"/>
    <property type="match status" value="1"/>
</dbReference>
<dbReference type="EMBL" id="LFWZ01000053">
    <property type="protein sequence ID" value="KON29740.1"/>
    <property type="molecule type" value="Genomic_DNA"/>
</dbReference>
<feature type="domain" description="Xaa-Pro dipeptidyl-peptidase C-terminal" evidence="3">
    <location>
        <begin position="308"/>
        <end position="612"/>
    </location>
</feature>
<dbReference type="NCBIfam" id="TIGR00976">
    <property type="entry name" value="CocE_NonD"/>
    <property type="match status" value="2"/>
</dbReference>
<evidence type="ECO:0000256" key="2">
    <source>
        <dbReference type="SAM" id="MobiDB-lite"/>
    </source>
</evidence>